<dbReference type="PANTHER" id="PTHR46112:SF2">
    <property type="entry name" value="XAA-PRO AMINOPEPTIDASE P-RELATED"/>
    <property type="match status" value="1"/>
</dbReference>
<accession>A0A0F9II51</accession>
<feature type="domain" description="Peptidase M24" evidence="3">
    <location>
        <begin position="144"/>
        <end position="361"/>
    </location>
</feature>
<comment type="caution">
    <text evidence="5">The sequence shown here is derived from an EMBL/GenBank/DDBJ whole genome shotgun (WGS) entry which is preliminary data.</text>
</comment>
<dbReference type="PROSITE" id="PS00491">
    <property type="entry name" value="PROLINE_PEPTIDASE"/>
    <property type="match status" value="1"/>
</dbReference>
<dbReference type="GO" id="GO:0016787">
    <property type="term" value="F:hydrolase activity"/>
    <property type="evidence" value="ECO:0007669"/>
    <property type="project" value="UniProtKB-KW"/>
</dbReference>
<evidence type="ECO:0000256" key="1">
    <source>
        <dbReference type="ARBA" id="ARBA00022723"/>
    </source>
</evidence>
<name>A0A0F9II51_9ZZZZ</name>
<protein>
    <submittedName>
        <fullName evidence="5">Uncharacterized protein</fullName>
    </submittedName>
</protein>
<dbReference type="Pfam" id="PF00557">
    <property type="entry name" value="Peptidase_M24"/>
    <property type="match status" value="1"/>
</dbReference>
<dbReference type="InterPro" id="IPR029149">
    <property type="entry name" value="Creatin/AminoP/Spt16_N"/>
</dbReference>
<dbReference type="AlphaFoldDB" id="A0A0F9II51"/>
<evidence type="ECO:0000259" key="4">
    <source>
        <dbReference type="Pfam" id="PF01321"/>
    </source>
</evidence>
<reference evidence="5" key="1">
    <citation type="journal article" date="2015" name="Nature">
        <title>Complex archaea that bridge the gap between prokaryotes and eukaryotes.</title>
        <authorList>
            <person name="Spang A."/>
            <person name="Saw J.H."/>
            <person name="Jorgensen S.L."/>
            <person name="Zaremba-Niedzwiedzka K."/>
            <person name="Martijn J."/>
            <person name="Lind A.E."/>
            <person name="van Eijk R."/>
            <person name="Schleper C."/>
            <person name="Guy L."/>
            <person name="Ettema T.J."/>
        </authorList>
    </citation>
    <scope>NUCLEOTIDE SEQUENCE</scope>
</reference>
<keyword evidence="2" id="KW-0378">Hydrolase</keyword>
<dbReference type="InterPro" id="IPR001131">
    <property type="entry name" value="Peptidase_M24B_aminopep-P_CS"/>
</dbReference>
<dbReference type="SUPFAM" id="SSF55920">
    <property type="entry name" value="Creatinase/aminopeptidase"/>
    <property type="match status" value="1"/>
</dbReference>
<dbReference type="InterPro" id="IPR000587">
    <property type="entry name" value="Creatinase_N"/>
</dbReference>
<dbReference type="InterPro" id="IPR050659">
    <property type="entry name" value="Peptidase_M24B"/>
</dbReference>
<feature type="domain" description="Creatinase N-terminal" evidence="4">
    <location>
        <begin position="15"/>
        <end position="70"/>
    </location>
</feature>
<dbReference type="EMBL" id="LAZR01019173">
    <property type="protein sequence ID" value="KKL93490.1"/>
    <property type="molecule type" value="Genomic_DNA"/>
</dbReference>
<dbReference type="SUPFAM" id="SSF53092">
    <property type="entry name" value="Creatinase/prolidase N-terminal domain"/>
    <property type="match status" value="1"/>
</dbReference>
<organism evidence="5">
    <name type="scientific">marine sediment metagenome</name>
    <dbReference type="NCBI Taxonomy" id="412755"/>
    <lineage>
        <taxon>unclassified sequences</taxon>
        <taxon>metagenomes</taxon>
        <taxon>ecological metagenomes</taxon>
    </lineage>
</organism>
<dbReference type="PANTHER" id="PTHR46112">
    <property type="entry name" value="AMINOPEPTIDASE"/>
    <property type="match status" value="1"/>
</dbReference>
<dbReference type="Pfam" id="PF01321">
    <property type="entry name" value="Creatinase_N"/>
    <property type="match status" value="1"/>
</dbReference>
<sequence>MRDNEAILIIADSEKDSNMYYATGFMAPDSFVYIQKDKEEIMVTNDLELDRARLQSGVDRVLPLSKYERLLRKKRNISPRFIEIVVAVLREMDVKGLLVPANFNVEYADFLREKGFKLKVKGEPFFNSREVKNKLETEHIIKVLRETERALGKAIDYVKKSNIKNGFLYTRGGRPITSESVRKMIDVELMKKGCTAKHTIVSCGEQSCQPHNVGSGPLRANEAIIFDVFPKDEQTGYYADISRTVVKGRASGQLKKMYKAVASAQKLVFKLAKNGAKGEIIHREVMKHLKSLGFKTGKIKGKMRGFFHGTGHGVGLDVHETPRISTARYTLKTGNVVTVEPGLYYPGIGGVRIEDMILITDDGCINLTKLPKVLEV</sequence>
<dbReference type="Gene3D" id="3.90.230.10">
    <property type="entry name" value="Creatinase/methionine aminopeptidase superfamily"/>
    <property type="match status" value="1"/>
</dbReference>
<evidence type="ECO:0000259" key="3">
    <source>
        <dbReference type="Pfam" id="PF00557"/>
    </source>
</evidence>
<gene>
    <name evidence="5" type="ORF">LCGC14_1874180</name>
</gene>
<keyword evidence="1" id="KW-0479">Metal-binding</keyword>
<dbReference type="InterPro" id="IPR000994">
    <property type="entry name" value="Pept_M24"/>
</dbReference>
<evidence type="ECO:0000256" key="2">
    <source>
        <dbReference type="ARBA" id="ARBA00022801"/>
    </source>
</evidence>
<dbReference type="GO" id="GO:0046872">
    <property type="term" value="F:metal ion binding"/>
    <property type="evidence" value="ECO:0007669"/>
    <property type="project" value="UniProtKB-KW"/>
</dbReference>
<proteinExistence type="predicted"/>
<evidence type="ECO:0000313" key="5">
    <source>
        <dbReference type="EMBL" id="KKL93490.1"/>
    </source>
</evidence>
<dbReference type="InterPro" id="IPR036005">
    <property type="entry name" value="Creatinase/aminopeptidase-like"/>
</dbReference>